<dbReference type="PROSITE" id="PS51648">
    <property type="entry name" value="YCGL"/>
    <property type="match status" value="1"/>
</dbReference>
<dbReference type="Gene3D" id="3.10.510.20">
    <property type="entry name" value="YcgL domain"/>
    <property type="match status" value="1"/>
</dbReference>
<evidence type="ECO:0000259" key="2">
    <source>
        <dbReference type="PROSITE" id="PS51648"/>
    </source>
</evidence>
<dbReference type="EMBL" id="JAUUUU010000005">
    <property type="protein sequence ID" value="MDP1521132.1"/>
    <property type="molecule type" value="Genomic_DNA"/>
</dbReference>
<feature type="domain" description="YcgL" evidence="2">
    <location>
        <begin position="4"/>
        <end position="88"/>
    </location>
</feature>
<dbReference type="Proteomes" id="UP001178354">
    <property type="component" value="Unassembled WGS sequence"/>
</dbReference>
<dbReference type="HAMAP" id="MF_01866">
    <property type="entry name" value="UPF0745"/>
    <property type="match status" value="1"/>
</dbReference>
<dbReference type="InterPro" id="IPR038068">
    <property type="entry name" value="YcgL-like_sf"/>
</dbReference>
<accession>A0AAW8B3X5</accession>
<keyword evidence="4" id="KW-1185">Reference proteome</keyword>
<evidence type="ECO:0000313" key="3">
    <source>
        <dbReference type="EMBL" id="MDP1521132.1"/>
    </source>
</evidence>
<dbReference type="RefSeq" id="WP_305170799.1">
    <property type="nucleotide sequence ID" value="NZ_JAUUUU010000005.1"/>
</dbReference>
<dbReference type="SUPFAM" id="SSF160191">
    <property type="entry name" value="YcgL-like"/>
    <property type="match status" value="1"/>
</dbReference>
<evidence type="ECO:0000256" key="1">
    <source>
        <dbReference type="HAMAP-Rule" id="MF_01866"/>
    </source>
</evidence>
<reference evidence="3" key="1">
    <citation type="journal article" date="2010" name="Int. J. Syst. Evol. Microbiol.">
        <title>Porticoccus litoralis gen. nov., sp. nov., a gammaproteobacterium isolated from the Yellow Sea.</title>
        <authorList>
            <person name="Oh H.M."/>
            <person name="Kim H."/>
            <person name="Kim K.M."/>
            <person name="Min G.S."/>
            <person name="Cho J.C."/>
        </authorList>
    </citation>
    <scope>NUCLEOTIDE SEQUENCE</scope>
    <source>
        <strain evidence="3">DSM 25064</strain>
    </source>
</reference>
<dbReference type="AlphaFoldDB" id="A0AAW8B3X5"/>
<reference evidence="3" key="2">
    <citation type="submission" date="2023-08" db="EMBL/GenBank/DDBJ databases">
        <authorList>
            <person name="Luo J."/>
        </authorList>
    </citation>
    <scope>NUCLEOTIDE SEQUENCE</scope>
    <source>
        <strain evidence="3">DSM 25064</strain>
    </source>
</reference>
<dbReference type="Pfam" id="PF05166">
    <property type="entry name" value="YcgL"/>
    <property type="match status" value="1"/>
</dbReference>
<dbReference type="PANTHER" id="PTHR38109:SF1">
    <property type="entry name" value="PROTEIN YCGL"/>
    <property type="match status" value="1"/>
</dbReference>
<name>A0AAW8B3X5_9GAMM</name>
<evidence type="ECO:0000313" key="4">
    <source>
        <dbReference type="Proteomes" id="UP001178354"/>
    </source>
</evidence>
<gene>
    <name evidence="3" type="ORF">Q8A57_09140</name>
</gene>
<protein>
    <recommendedName>
        <fullName evidence="1">YcgL domain-containing protein Q8A57_09140</fullName>
    </recommendedName>
</protein>
<organism evidence="3 4">
    <name type="scientific">Porticoccus litoralis</name>
    <dbReference type="NCBI Taxonomy" id="434086"/>
    <lineage>
        <taxon>Bacteria</taxon>
        <taxon>Pseudomonadati</taxon>
        <taxon>Pseudomonadota</taxon>
        <taxon>Gammaproteobacteria</taxon>
        <taxon>Cellvibrionales</taxon>
        <taxon>Porticoccaceae</taxon>
        <taxon>Porticoccus</taxon>
    </lineage>
</organism>
<comment type="caution">
    <text evidence="3">The sequence shown here is derived from an EMBL/GenBank/DDBJ whole genome shotgun (WGS) entry which is preliminary data.</text>
</comment>
<dbReference type="InterPro" id="IPR027354">
    <property type="entry name" value="YcgL_dom"/>
</dbReference>
<proteinExistence type="inferred from homology"/>
<sequence>MSKQLCTIYRSPKKEGMYLYVDKQDDLSRVPESLLQRFGKPELAMTLALSADRKLARADVGKVLESIADQGYYLQMPPSPEQYLQEMRNKNSKL</sequence>
<dbReference type="PANTHER" id="PTHR38109">
    <property type="entry name" value="PROTEIN YCGL"/>
    <property type="match status" value="1"/>
</dbReference>